<dbReference type="eggNOG" id="ENOG5033GHN">
    <property type="taxonomic scope" value="Bacteria"/>
</dbReference>
<sequence length="242" mass="24666">MIERTGGGPRRGVGQMGTGGCARRSARVRRRTSAVLSAAALAALTGCSGFLVPAGEGEEPDPTPSATGPGVVRAETLPPTPAPAYGDTARSGPATAPSGTPSETCPASGAVVTMGEVLTAMMSRAAVLTLTNCGTKPYRVGGYPSVQALGEEGERLPVKVNPAGSQFGRDLGPETLTLKPGGTARSMLAWVSTQEGGELVMADALELAAAPDAGARVQPLEGHDIRYMDELNITAWRAELPE</sequence>
<feature type="compositionally biased region" description="Gly residues" evidence="1">
    <location>
        <begin position="1"/>
        <end position="20"/>
    </location>
</feature>
<dbReference type="HOGENOM" id="CLU_060528_2_0_11"/>
<evidence type="ECO:0000313" key="5">
    <source>
        <dbReference type="Proteomes" id="UP000001685"/>
    </source>
</evidence>
<organism evidence="4 5">
    <name type="scientific">Streptomyces griseus subsp. griseus (strain JCM 4626 / CBS 651.72 / NBRC 13350 / KCC S-0626 / ISP 5235)</name>
    <dbReference type="NCBI Taxonomy" id="455632"/>
    <lineage>
        <taxon>Bacteria</taxon>
        <taxon>Bacillati</taxon>
        <taxon>Actinomycetota</taxon>
        <taxon>Actinomycetes</taxon>
        <taxon>Kitasatosporales</taxon>
        <taxon>Streptomycetaceae</taxon>
        <taxon>Streptomyces</taxon>
    </lineage>
</organism>
<keyword evidence="2" id="KW-0812">Transmembrane</keyword>
<evidence type="ECO:0000313" key="4">
    <source>
        <dbReference type="EMBL" id="BAG22437.1"/>
    </source>
</evidence>
<evidence type="ECO:0000256" key="2">
    <source>
        <dbReference type="SAM" id="Phobius"/>
    </source>
</evidence>
<dbReference type="Proteomes" id="UP000001685">
    <property type="component" value="Chromosome"/>
</dbReference>
<protein>
    <recommendedName>
        <fullName evidence="3">DUF4232 domain-containing protein</fullName>
    </recommendedName>
</protein>
<proteinExistence type="predicted"/>
<feature type="domain" description="DUF4232" evidence="3">
    <location>
        <begin position="105"/>
        <end position="236"/>
    </location>
</feature>
<keyword evidence="2" id="KW-1133">Transmembrane helix</keyword>
<accession>B1W127</accession>
<dbReference type="Pfam" id="PF14016">
    <property type="entry name" value="DUF4232"/>
    <property type="match status" value="1"/>
</dbReference>
<dbReference type="EMBL" id="AP009493">
    <property type="protein sequence ID" value="BAG22437.1"/>
    <property type="molecule type" value="Genomic_DNA"/>
</dbReference>
<evidence type="ECO:0000256" key="1">
    <source>
        <dbReference type="SAM" id="MobiDB-lite"/>
    </source>
</evidence>
<dbReference type="KEGG" id="sgr:SGR_5608"/>
<feature type="transmembrane region" description="Helical" evidence="2">
    <location>
        <begin position="33"/>
        <end position="52"/>
    </location>
</feature>
<gene>
    <name evidence="4" type="ordered locus">SGR_5608</name>
</gene>
<reference evidence="5" key="1">
    <citation type="journal article" date="2008" name="J. Bacteriol.">
        <title>Genome sequence of the streptomycin-producing microorganism Streptomyces griseus IFO 13350.</title>
        <authorList>
            <person name="Ohnishi Y."/>
            <person name="Ishikawa J."/>
            <person name="Hara H."/>
            <person name="Suzuki H."/>
            <person name="Ikenoya M."/>
            <person name="Ikeda H."/>
            <person name="Yamashita A."/>
            <person name="Hattori M."/>
            <person name="Horinouchi S."/>
        </authorList>
    </citation>
    <scope>NUCLEOTIDE SEQUENCE [LARGE SCALE GENOMIC DNA]</scope>
    <source>
        <strain evidence="5">JCM 4626 / NBRC 13350</strain>
    </source>
</reference>
<feature type="region of interest" description="Disordered" evidence="1">
    <location>
        <begin position="53"/>
        <end position="107"/>
    </location>
</feature>
<feature type="region of interest" description="Disordered" evidence="1">
    <location>
        <begin position="1"/>
        <end position="27"/>
    </location>
</feature>
<keyword evidence="2" id="KW-0472">Membrane</keyword>
<dbReference type="InterPro" id="IPR025326">
    <property type="entry name" value="DUF4232"/>
</dbReference>
<name>B1W127_STRGG</name>
<evidence type="ECO:0000259" key="3">
    <source>
        <dbReference type="Pfam" id="PF14016"/>
    </source>
</evidence>
<dbReference type="AlphaFoldDB" id="B1W127"/>